<sequence length="172" mass="19349">MSDVHRERSNRRQRRNVPIEKGHECPRTTVKQSHKPVLLVVDRYLRLVCRDLTSVLRRTDLFVLLNGTSMKVPELPSEQYSAGPLARAMSADETVIWLTPSRARHAPLSAPFAPPALPRARTTHFDTSLCCGWESLMKSVTLGNVTMSHRTRGPPNARLSHSTMIGLPRAQH</sequence>
<feature type="region of interest" description="Disordered" evidence="1">
    <location>
        <begin position="148"/>
        <end position="172"/>
    </location>
</feature>
<evidence type="ECO:0000313" key="3">
    <source>
        <dbReference type="Proteomes" id="UP000299102"/>
    </source>
</evidence>
<evidence type="ECO:0000313" key="2">
    <source>
        <dbReference type="EMBL" id="GBP69103.1"/>
    </source>
</evidence>
<dbReference type="EMBL" id="BGZK01001030">
    <property type="protein sequence ID" value="GBP69103.1"/>
    <property type="molecule type" value="Genomic_DNA"/>
</dbReference>
<dbReference type="AlphaFoldDB" id="A0A4C1Y146"/>
<name>A0A4C1Y146_EUMVA</name>
<keyword evidence="3" id="KW-1185">Reference proteome</keyword>
<proteinExistence type="predicted"/>
<reference evidence="2 3" key="1">
    <citation type="journal article" date="2019" name="Commun. Biol.">
        <title>The bagworm genome reveals a unique fibroin gene that provides high tensile strength.</title>
        <authorList>
            <person name="Kono N."/>
            <person name="Nakamura H."/>
            <person name="Ohtoshi R."/>
            <person name="Tomita M."/>
            <person name="Numata K."/>
            <person name="Arakawa K."/>
        </authorList>
    </citation>
    <scope>NUCLEOTIDE SEQUENCE [LARGE SCALE GENOMIC DNA]</scope>
</reference>
<comment type="caution">
    <text evidence="2">The sequence shown here is derived from an EMBL/GenBank/DDBJ whole genome shotgun (WGS) entry which is preliminary data.</text>
</comment>
<accession>A0A4C1Y146</accession>
<gene>
    <name evidence="2" type="ORF">EVAR_87383_1</name>
</gene>
<protein>
    <submittedName>
        <fullName evidence="2">Uncharacterized protein</fullName>
    </submittedName>
</protein>
<feature type="region of interest" description="Disordered" evidence="1">
    <location>
        <begin position="1"/>
        <end position="23"/>
    </location>
</feature>
<organism evidence="2 3">
    <name type="scientific">Eumeta variegata</name>
    <name type="common">Bagworm moth</name>
    <name type="synonym">Eumeta japonica</name>
    <dbReference type="NCBI Taxonomy" id="151549"/>
    <lineage>
        <taxon>Eukaryota</taxon>
        <taxon>Metazoa</taxon>
        <taxon>Ecdysozoa</taxon>
        <taxon>Arthropoda</taxon>
        <taxon>Hexapoda</taxon>
        <taxon>Insecta</taxon>
        <taxon>Pterygota</taxon>
        <taxon>Neoptera</taxon>
        <taxon>Endopterygota</taxon>
        <taxon>Lepidoptera</taxon>
        <taxon>Glossata</taxon>
        <taxon>Ditrysia</taxon>
        <taxon>Tineoidea</taxon>
        <taxon>Psychidae</taxon>
        <taxon>Oiketicinae</taxon>
        <taxon>Eumeta</taxon>
    </lineage>
</organism>
<evidence type="ECO:0000256" key="1">
    <source>
        <dbReference type="SAM" id="MobiDB-lite"/>
    </source>
</evidence>
<dbReference type="Proteomes" id="UP000299102">
    <property type="component" value="Unassembled WGS sequence"/>
</dbReference>